<reference evidence="2" key="1">
    <citation type="submission" date="2018-02" db="EMBL/GenBank/DDBJ databases">
        <authorList>
            <person name="Hornung B."/>
        </authorList>
    </citation>
    <scope>NUCLEOTIDE SEQUENCE [LARGE SCALE GENOMIC DNA]</scope>
</reference>
<gene>
    <name evidence="1" type="ORF">PROPJV5_0563</name>
</gene>
<dbReference type="RefSeq" id="WP_119714813.1">
    <property type="nucleotide sequence ID" value="NZ_OMOH01000002.1"/>
</dbReference>
<organism evidence="1 2">
    <name type="scientific">Propionibacterium ruminifibrarum</name>
    <dbReference type="NCBI Taxonomy" id="1962131"/>
    <lineage>
        <taxon>Bacteria</taxon>
        <taxon>Bacillati</taxon>
        <taxon>Actinomycetota</taxon>
        <taxon>Actinomycetes</taxon>
        <taxon>Propionibacteriales</taxon>
        <taxon>Propionibacteriaceae</taxon>
        <taxon>Propionibacterium</taxon>
    </lineage>
</organism>
<proteinExistence type="predicted"/>
<accession>A0A375I2H4</accession>
<name>A0A375I2H4_9ACTN</name>
<evidence type="ECO:0000313" key="1">
    <source>
        <dbReference type="EMBL" id="SPF67606.1"/>
    </source>
</evidence>
<sequence length="201" mass="21348">MVTRPGPDAVRAEIINAALARITTGGAEQVSLRPLMAELSLTTGAFYRCFPGGREDLLNAVARTASQRVLDLLPDAETIDALAPYDALLELGRGLIDLMREQGRLLEFVLSYPLADDEGPYPLAQRTLTTVERAAADHGLDGSLLFTQLWGFVCGLGQLTRLGLVADPESLMSATLAALLSGDEPAQAPVSAASLKENRSS</sequence>
<protein>
    <submittedName>
        <fullName evidence="1">DNA-binding HTH domain, TetR-type</fullName>
    </submittedName>
</protein>
<dbReference type="AlphaFoldDB" id="A0A375I2H4"/>
<dbReference type="OrthoDB" id="4567939at2"/>
<dbReference type="Gene3D" id="1.10.357.10">
    <property type="entry name" value="Tetracycline Repressor, domain 2"/>
    <property type="match status" value="1"/>
</dbReference>
<dbReference type="GO" id="GO:0003677">
    <property type="term" value="F:DNA binding"/>
    <property type="evidence" value="ECO:0007669"/>
    <property type="project" value="UniProtKB-KW"/>
</dbReference>
<dbReference type="EMBL" id="OMOH01000002">
    <property type="protein sequence ID" value="SPF67606.1"/>
    <property type="molecule type" value="Genomic_DNA"/>
</dbReference>
<dbReference type="SUPFAM" id="SSF46689">
    <property type="entry name" value="Homeodomain-like"/>
    <property type="match status" value="1"/>
</dbReference>
<dbReference type="InterPro" id="IPR009057">
    <property type="entry name" value="Homeodomain-like_sf"/>
</dbReference>
<evidence type="ECO:0000313" key="2">
    <source>
        <dbReference type="Proteomes" id="UP000265962"/>
    </source>
</evidence>
<keyword evidence="2" id="KW-1185">Reference proteome</keyword>
<keyword evidence="1" id="KW-0238">DNA-binding</keyword>
<dbReference type="Proteomes" id="UP000265962">
    <property type="component" value="Unassembled WGS sequence"/>
</dbReference>